<dbReference type="SMART" id="SM00129">
    <property type="entry name" value="KISc"/>
    <property type="match status" value="1"/>
</dbReference>
<feature type="compositionally biased region" description="Acidic residues" evidence="11">
    <location>
        <begin position="573"/>
        <end position="585"/>
    </location>
</feature>
<dbReference type="GO" id="GO:0007019">
    <property type="term" value="P:microtubule depolymerization"/>
    <property type="evidence" value="ECO:0007669"/>
    <property type="project" value="TreeGrafter"/>
</dbReference>
<keyword evidence="14" id="KW-1185">Reference proteome</keyword>
<dbReference type="GO" id="GO:0008017">
    <property type="term" value="F:microtubule binding"/>
    <property type="evidence" value="ECO:0007669"/>
    <property type="project" value="InterPro"/>
</dbReference>
<feature type="compositionally biased region" description="Polar residues" evidence="11">
    <location>
        <begin position="683"/>
        <end position="693"/>
    </location>
</feature>
<feature type="region of interest" description="Disordered" evidence="11">
    <location>
        <begin position="1"/>
        <end position="140"/>
    </location>
</feature>
<feature type="compositionally biased region" description="Basic and acidic residues" evidence="11">
    <location>
        <begin position="586"/>
        <end position="602"/>
    </location>
</feature>
<keyword evidence="5 9" id="KW-0067">ATP-binding</keyword>
<evidence type="ECO:0000256" key="4">
    <source>
        <dbReference type="ARBA" id="ARBA00022741"/>
    </source>
</evidence>
<name>A0AAV9IEL1_9RHOD</name>
<dbReference type="PROSITE" id="PS50067">
    <property type="entry name" value="KINESIN_MOTOR_2"/>
    <property type="match status" value="1"/>
</dbReference>
<keyword evidence="7" id="KW-0206">Cytoskeleton</keyword>
<evidence type="ECO:0000256" key="11">
    <source>
        <dbReference type="SAM" id="MobiDB-lite"/>
    </source>
</evidence>
<feature type="binding site" evidence="9">
    <location>
        <begin position="272"/>
        <end position="279"/>
    </location>
    <ligand>
        <name>ATP</name>
        <dbReference type="ChEBI" id="CHEBI:30616"/>
    </ligand>
</feature>
<evidence type="ECO:0000256" key="1">
    <source>
        <dbReference type="ARBA" id="ARBA00004245"/>
    </source>
</evidence>
<comment type="subcellular location">
    <subcellularLocation>
        <location evidence="1">Cytoplasm</location>
        <location evidence="1">Cytoskeleton</location>
    </subcellularLocation>
</comment>
<evidence type="ECO:0000259" key="12">
    <source>
        <dbReference type="PROSITE" id="PS50067"/>
    </source>
</evidence>
<evidence type="ECO:0000256" key="9">
    <source>
        <dbReference type="PROSITE-ProRule" id="PRU00283"/>
    </source>
</evidence>
<dbReference type="EMBL" id="JANCYU010000032">
    <property type="protein sequence ID" value="KAK4525656.1"/>
    <property type="molecule type" value="Genomic_DNA"/>
</dbReference>
<dbReference type="GO" id="GO:0005874">
    <property type="term" value="C:microtubule"/>
    <property type="evidence" value="ECO:0007669"/>
    <property type="project" value="UniProtKB-KW"/>
</dbReference>
<dbReference type="Gene3D" id="3.40.850.10">
    <property type="entry name" value="Kinesin motor domain"/>
    <property type="match status" value="1"/>
</dbReference>
<organism evidence="13 14">
    <name type="scientific">Galdieria yellowstonensis</name>
    <dbReference type="NCBI Taxonomy" id="3028027"/>
    <lineage>
        <taxon>Eukaryota</taxon>
        <taxon>Rhodophyta</taxon>
        <taxon>Bangiophyceae</taxon>
        <taxon>Galdieriales</taxon>
        <taxon>Galdieriaceae</taxon>
        <taxon>Galdieria</taxon>
    </lineage>
</organism>
<evidence type="ECO:0000256" key="10">
    <source>
        <dbReference type="RuleBase" id="RU000394"/>
    </source>
</evidence>
<evidence type="ECO:0000256" key="6">
    <source>
        <dbReference type="ARBA" id="ARBA00023175"/>
    </source>
</evidence>
<evidence type="ECO:0000256" key="5">
    <source>
        <dbReference type="ARBA" id="ARBA00022840"/>
    </source>
</evidence>
<keyword evidence="3 10" id="KW-0493">Microtubule</keyword>
<dbReference type="PANTHER" id="PTHR47971">
    <property type="entry name" value="KINESIN-RELATED PROTEIN 6"/>
    <property type="match status" value="1"/>
</dbReference>
<feature type="domain" description="Kinesin motor" evidence="12">
    <location>
        <begin position="183"/>
        <end position="520"/>
    </location>
</feature>
<dbReference type="PRINTS" id="PR00380">
    <property type="entry name" value="KINESINHEAVY"/>
</dbReference>
<evidence type="ECO:0000313" key="13">
    <source>
        <dbReference type="EMBL" id="KAK4525656.1"/>
    </source>
</evidence>
<dbReference type="Proteomes" id="UP001300502">
    <property type="component" value="Unassembled WGS sequence"/>
</dbReference>
<dbReference type="CDD" id="cd01367">
    <property type="entry name" value="KISc_KIF2_like"/>
    <property type="match status" value="1"/>
</dbReference>
<dbReference type="SUPFAM" id="SSF52540">
    <property type="entry name" value="P-loop containing nucleoside triphosphate hydrolases"/>
    <property type="match status" value="1"/>
</dbReference>
<dbReference type="AlphaFoldDB" id="A0AAV9IEL1"/>
<feature type="compositionally biased region" description="Acidic residues" evidence="11">
    <location>
        <begin position="131"/>
        <end position="140"/>
    </location>
</feature>
<evidence type="ECO:0000256" key="3">
    <source>
        <dbReference type="ARBA" id="ARBA00022701"/>
    </source>
</evidence>
<keyword evidence="4 9" id="KW-0547">Nucleotide-binding</keyword>
<protein>
    <recommendedName>
        <fullName evidence="10">Kinesin-like protein</fullName>
    </recommendedName>
</protein>
<dbReference type="InterPro" id="IPR036961">
    <property type="entry name" value="Kinesin_motor_dom_sf"/>
</dbReference>
<accession>A0AAV9IEL1</accession>
<comment type="caution">
    <text evidence="13">The sequence shown here is derived from an EMBL/GenBank/DDBJ whole genome shotgun (WGS) entry which is preliminary data.</text>
</comment>
<feature type="compositionally biased region" description="Low complexity" evidence="11">
    <location>
        <begin position="734"/>
        <end position="751"/>
    </location>
</feature>
<dbReference type="GO" id="GO:0007018">
    <property type="term" value="P:microtubule-based movement"/>
    <property type="evidence" value="ECO:0007669"/>
    <property type="project" value="InterPro"/>
</dbReference>
<keyword evidence="2" id="KW-0963">Cytoplasm</keyword>
<feature type="region of interest" description="Disordered" evidence="11">
    <location>
        <begin position="520"/>
        <end position="768"/>
    </location>
</feature>
<dbReference type="InterPro" id="IPR027417">
    <property type="entry name" value="P-loop_NTPase"/>
</dbReference>
<feature type="compositionally biased region" description="Basic and acidic residues" evidence="11">
    <location>
        <begin position="655"/>
        <end position="664"/>
    </location>
</feature>
<feature type="compositionally biased region" description="Low complexity" evidence="11">
    <location>
        <begin position="119"/>
        <end position="130"/>
    </location>
</feature>
<dbReference type="InterPro" id="IPR027640">
    <property type="entry name" value="Kinesin-like_fam"/>
</dbReference>
<evidence type="ECO:0000313" key="14">
    <source>
        <dbReference type="Proteomes" id="UP001300502"/>
    </source>
</evidence>
<dbReference type="Pfam" id="PF00225">
    <property type="entry name" value="Kinesin"/>
    <property type="match status" value="1"/>
</dbReference>
<sequence length="855" mass="94796">MLRTLHQKRTSTSSISSAATDSRTLGSSVGTEELSPFGSLPTTTAGAAAGHSRKTSLSHKANTTTSSTESKRRTQATSHSTNNDLTVGSIPSDGLHWKDQRKKVFQQQAPASSKDSSRSSRTTTTSMMMMEQEDEEEDDENNLDALRYSASLPTSNRALVKNMQRRATTTNKESSIKPCDPSKIVVCVRKRPLSKKEKLKNDPDAIKAMNNTVQVFEPKLKVDLTKYTEVHPFTFDVAFDETAKNQDVYNSCAKPLVQAFFDGSKVTCFAYGQTGAGKTHTMMGTPEEPGLYTLALRDIFEMKQRKEYAHLGVYISFFEIYGSKLFDLLNGKKRVECREDAKQRVRIIGLEERLCEDPEQVAQTIEEGGKCRSTGSTGANADSSRSHAILEITLKYMDTPTTSENSSSTESDPSSIYGKLSFIDLAGSERAADTTHSDRQTRMEGAEINKSLLALKECIRALGQNQYHTPFRGSKLTLVLKDSFISPDSRTVMIANVSPAASNCEHTLNTLRYADRVKELRKDSPSHRRSTASFASMDTNLTTSRTTEIMDQIQEERPTTKKVTRSGSNETSESTEFDIFQEEMERDEKQEKPNQSRHHEEQLENNNNSNDEDKSSIRSTRSKAPPPVPSTSYTGRSSKLASSLASSYTTMDSVRSLRESKRTVTDSSKTTNGAAAAPKETKLSSIFSGQSTDSKTNTTSASSRTASKPAKTNEKMETPIGSAKFGFLSSRMKPSGIGTTPTTSTLGSSLSAKNQARPSTTPSNKKHLEKGLSSSFMMDEDNSNLQGEEAILSAHRQHIDEIMELVKHEMSLLKAAERPDAPFEEYLERLERYLERKLSTIRKLRDKIFDYRNTI</sequence>
<keyword evidence="6 9" id="KW-0505">Motor protein</keyword>
<feature type="compositionally biased region" description="Low complexity" evidence="11">
    <location>
        <begin position="694"/>
        <end position="710"/>
    </location>
</feature>
<dbReference type="PANTHER" id="PTHR47971:SF8">
    <property type="entry name" value="KINESIN-LIKE PROTEIN"/>
    <property type="match status" value="1"/>
</dbReference>
<feature type="compositionally biased region" description="Polar residues" evidence="11">
    <location>
        <begin position="531"/>
        <end position="549"/>
    </location>
</feature>
<reference evidence="13 14" key="1">
    <citation type="submission" date="2022-07" db="EMBL/GenBank/DDBJ databases">
        <title>Genome-wide signatures of adaptation to extreme environments.</title>
        <authorList>
            <person name="Cho C.H."/>
            <person name="Yoon H.S."/>
        </authorList>
    </citation>
    <scope>NUCLEOTIDE SEQUENCE [LARGE SCALE GENOMIC DNA]</scope>
    <source>
        <strain evidence="13 14">108.79 E11</strain>
    </source>
</reference>
<gene>
    <name evidence="13" type="ORF">GAYE_SCF15G3565</name>
</gene>
<evidence type="ECO:0000256" key="7">
    <source>
        <dbReference type="ARBA" id="ARBA00023212"/>
    </source>
</evidence>
<dbReference type="FunFam" id="3.40.850.10:FF:000012">
    <property type="entry name" value="Kinesin-like protein"/>
    <property type="match status" value="1"/>
</dbReference>
<dbReference type="GO" id="GO:0003777">
    <property type="term" value="F:microtubule motor activity"/>
    <property type="evidence" value="ECO:0007669"/>
    <property type="project" value="InterPro"/>
</dbReference>
<dbReference type="InterPro" id="IPR019821">
    <property type="entry name" value="Kinesin_motor_CS"/>
</dbReference>
<dbReference type="InterPro" id="IPR001752">
    <property type="entry name" value="Kinesin_motor_dom"/>
</dbReference>
<feature type="compositionally biased region" description="Low complexity" evidence="11">
    <location>
        <begin position="637"/>
        <end position="647"/>
    </location>
</feature>
<dbReference type="PROSITE" id="PS00411">
    <property type="entry name" value="KINESIN_MOTOR_1"/>
    <property type="match status" value="1"/>
</dbReference>
<dbReference type="GO" id="GO:0005524">
    <property type="term" value="F:ATP binding"/>
    <property type="evidence" value="ECO:0007669"/>
    <property type="project" value="UniProtKB-UniRule"/>
</dbReference>
<proteinExistence type="inferred from homology"/>
<feature type="compositionally biased region" description="Polar residues" evidence="11">
    <location>
        <begin position="752"/>
        <end position="763"/>
    </location>
</feature>
<comment type="similarity">
    <text evidence="8">Belongs to the TRAFAC class myosin-kinesin ATPase superfamily. Kinesin family. KIN-13 subfamily.</text>
</comment>
<evidence type="ECO:0000256" key="8">
    <source>
        <dbReference type="ARBA" id="ARBA00061030"/>
    </source>
</evidence>
<evidence type="ECO:0000256" key="2">
    <source>
        <dbReference type="ARBA" id="ARBA00022490"/>
    </source>
</evidence>
<feature type="compositionally biased region" description="Polar residues" evidence="11">
    <location>
        <begin position="75"/>
        <end position="86"/>
    </location>
</feature>
<feature type="compositionally biased region" description="Low complexity" evidence="11">
    <location>
        <begin position="10"/>
        <end position="24"/>
    </location>
</feature>